<sequence>MDICSQNLVFGSSFIAMQNVDFYIGCPLPVGRRRSLPFTRYWLSCCKLQNPIILLSTWLVEHDPCGLFRISGKGKMTKSPGEVLKLHEVRFQPDRCSWIRISVKKQQQLLQEIDAIGEKDNGSSKK</sequence>
<evidence type="ECO:0000313" key="2">
    <source>
        <dbReference type="Proteomes" id="UP001642487"/>
    </source>
</evidence>
<keyword evidence="2" id="KW-1185">Reference proteome</keyword>
<evidence type="ECO:0000313" key="1">
    <source>
        <dbReference type="EMBL" id="CAK9313365.1"/>
    </source>
</evidence>
<reference evidence="1 2" key="1">
    <citation type="submission" date="2024-03" db="EMBL/GenBank/DDBJ databases">
        <authorList>
            <person name="Gkanogiannis A."/>
            <person name="Becerra Lopez-Lavalle L."/>
        </authorList>
    </citation>
    <scope>NUCLEOTIDE SEQUENCE [LARGE SCALE GENOMIC DNA]</scope>
</reference>
<dbReference type="EMBL" id="OZ021745">
    <property type="protein sequence ID" value="CAK9313365.1"/>
    <property type="molecule type" value="Genomic_DNA"/>
</dbReference>
<accession>A0ABP0XYX7</accession>
<protein>
    <submittedName>
        <fullName evidence="1">Uncharacterized protein</fullName>
    </submittedName>
</protein>
<name>A0ABP0XYX7_9ROSI</name>
<proteinExistence type="predicted"/>
<dbReference type="Proteomes" id="UP001642487">
    <property type="component" value="Chromosome 11"/>
</dbReference>
<gene>
    <name evidence="1" type="ORF">CITCOLO1_LOCUS5079</name>
</gene>
<organism evidence="1 2">
    <name type="scientific">Citrullus colocynthis</name>
    <name type="common">colocynth</name>
    <dbReference type="NCBI Taxonomy" id="252529"/>
    <lineage>
        <taxon>Eukaryota</taxon>
        <taxon>Viridiplantae</taxon>
        <taxon>Streptophyta</taxon>
        <taxon>Embryophyta</taxon>
        <taxon>Tracheophyta</taxon>
        <taxon>Spermatophyta</taxon>
        <taxon>Magnoliopsida</taxon>
        <taxon>eudicotyledons</taxon>
        <taxon>Gunneridae</taxon>
        <taxon>Pentapetalae</taxon>
        <taxon>rosids</taxon>
        <taxon>fabids</taxon>
        <taxon>Cucurbitales</taxon>
        <taxon>Cucurbitaceae</taxon>
        <taxon>Benincaseae</taxon>
        <taxon>Citrullus</taxon>
    </lineage>
</organism>